<dbReference type="Pfam" id="PF01047">
    <property type="entry name" value="MarR"/>
    <property type="match status" value="1"/>
</dbReference>
<dbReference type="AlphaFoldDB" id="A0A372NPT2"/>
<dbReference type="GO" id="GO:0006950">
    <property type="term" value="P:response to stress"/>
    <property type="evidence" value="ECO:0007669"/>
    <property type="project" value="TreeGrafter"/>
</dbReference>
<dbReference type="PROSITE" id="PS50995">
    <property type="entry name" value="HTH_MARR_2"/>
    <property type="match status" value="1"/>
</dbReference>
<dbReference type="GO" id="GO:0003700">
    <property type="term" value="F:DNA-binding transcription factor activity"/>
    <property type="evidence" value="ECO:0007669"/>
    <property type="project" value="InterPro"/>
</dbReference>
<dbReference type="Proteomes" id="UP000264217">
    <property type="component" value="Unassembled WGS sequence"/>
</dbReference>
<dbReference type="InterPro" id="IPR000835">
    <property type="entry name" value="HTH_MarR-typ"/>
</dbReference>
<dbReference type="SUPFAM" id="SSF46785">
    <property type="entry name" value="Winged helix' DNA-binding domain"/>
    <property type="match status" value="1"/>
</dbReference>
<organism evidence="2 3">
    <name type="scientific">Mucilaginibacter conchicola</name>
    <dbReference type="NCBI Taxonomy" id="2303333"/>
    <lineage>
        <taxon>Bacteria</taxon>
        <taxon>Pseudomonadati</taxon>
        <taxon>Bacteroidota</taxon>
        <taxon>Sphingobacteriia</taxon>
        <taxon>Sphingobacteriales</taxon>
        <taxon>Sphingobacteriaceae</taxon>
        <taxon>Mucilaginibacter</taxon>
    </lineage>
</organism>
<evidence type="ECO:0000313" key="2">
    <source>
        <dbReference type="EMBL" id="RFZ90650.1"/>
    </source>
</evidence>
<dbReference type="InterPro" id="IPR039422">
    <property type="entry name" value="MarR/SlyA-like"/>
</dbReference>
<comment type="caution">
    <text evidence="2">The sequence shown here is derived from an EMBL/GenBank/DDBJ whole genome shotgun (WGS) entry which is preliminary data.</text>
</comment>
<dbReference type="InterPro" id="IPR036390">
    <property type="entry name" value="WH_DNA-bd_sf"/>
</dbReference>
<name>A0A372NPT2_9SPHI</name>
<keyword evidence="3" id="KW-1185">Reference proteome</keyword>
<dbReference type="PANTHER" id="PTHR33164">
    <property type="entry name" value="TRANSCRIPTIONAL REGULATOR, MARR FAMILY"/>
    <property type="match status" value="1"/>
</dbReference>
<dbReference type="RefSeq" id="WP_117392856.1">
    <property type="nucleotide sequence ID" value="NZ_QWDC01000003.1"/>
</dbReference>
<dbReference type="OrthoDB" id="763883at2"/>
<evidence type="ECO:0000313" key="3">
    <source>
        <dbReference type="Proteomes" id="UP000264217"/>
    </source>
</evidence>
<evidence type="ECO:0000259" key="1">
    <source>
        <dbReference type="PROSITE" id="PS50995"/>
    </source>
</evidence>
<dbReference type="SMART" id="SM00347">
    <property type="entry name" value="HTH_MARR"/>
    <property type="match status" value="1"/>
</dbReference>
<reference evidence="2 3" key="1">
    <citation type="submission" date="2018-08" db="EMBL/GenBank/DDBJ databases">
        <title>Mucilaginibacter sp. MYSH2.</title>
        <authorList>
            <person name="Seo T."/>
        </authorList>
    </citation>
    <scope>NUCLEOTIDE SEQUENCE [LARGE SCALE GENOMIC DNA]</scope>
    <source>
        <strain evidence="2 3">MYSH2</strain>
    </source>
</reference>
<dbReference type="PRINTS" id="PR00598">
    <property type="entry name" value="HTHMARR"/>
</dbReference>
<sequence length="149" mass="17532">MGIEEDIKSTNFEDNYHKMVINLNYSYGWINNYMRPTFERHNLTQQQFNILRILRGQHPKPATVNTLKERMIDKMSDASRIVDRLVQKGLVSRCTNSRDRRAVDIRISDEGLAILKKMDTDFRTKDLFKQHLTEEEAGQLSDLLDKMRG</sequence>
<protein>
    <submittedName>
        <fullName evidence="2">MarR family transcriptional regulator</fullName>
    </submittedName>
</protein>
<proteinExistence type="predicted"/>
<dbReference type="EMBL" id="QWDC01000003">
    <property type="protein sequence ID" value="RFZ90650.1"/>
    <property type="molecule type" value="Genomic_DNA"/>
</dbReference>
<gene>
    <name evidence="2" type="ORF">D0C36_16945</name>
</gene>
<feature type="domain" description="HTH marR-type" evidence="1">
    <location>
        <begin position="13"/>
        <end position="149"/>
    </location>
</feature>
<accession>A0A372NPT2</accession>
<dbReference type="PANTHER" id="PTHR33164:SF43">
    <property type="entry name" value="HTH-TYPE TRANSCRIPTIONAL REPRESSOR YETL"/>
    <property type="match status" value="1"/>
</dbReference>
<dbReference type="InterPro" id="IPR036388">
    <property type="entry name" value="WH-like_DNA-bd_sf"/>
</dbReference>
<dbReference type="Gene3D" id="1.10.10.10">
    <property type="entry name" value="Winged helix-like DNA-binding domain superfamily/Winged helix DNA-binding domain"/>
    <property type="match status" value="1"/>
</dbReference>